<sequence>MGHDTSKLSDEPRILVVTGLGGCGKTQLILKFMRVHEADFSSLFFIDGSSRPRIRADITRYVRAFGAEHSQMGFDDCLAFLSQPSPNGPRLILYDNVDDPDLDLPPLLPRGGSCAVLITSRNRSLGELAPESHLELDVMTVDESVELLLYNPDGTTNLAPGAQEDARAIAEALGCLPIALTQARSYMYQTKCTARSYLERLLNGKGRLLSHPIKNHPNMRYVSTYAAFDASFEMLPPRVQQVLRLLSCFHWGDFPLELIVLAAKFGFSQYDQKYIEHGDEFRIGKAVLEEIFLSDGQWDVTTLDNMLIALQNYSLVTLAPGVDTLLVQIHPVAHEWARSRIPNEEQAQYQAAALLLLALGAREEYTPSAQYLSSHAAHMNHLWDHLHINNAGAFGSILREGGLLHDSLNMKEKVVSVLRQRSDSSTIALANALHALATAYYGLGRLKQAEDVQVEVLQLRREAQGERHPKTLQTSSDLSRTYVAVGRLREAEILQATALKLRRQVQGERHPDTIAESSILAETYRDLGRYTEARDLEEEVLRLRTEILGPRHPETIKASNNLGCTYHSMGRYDDSERVLEEVLRLLKEVVGERHPDTLDAYGNLANVYRELGRLDEAAALQSEALRLRKDILGERHPGTARAMLDLAEIRVTQGKGLATRDLVHNAGSIISETLGQNNRWYSHYLDLSARLKALEESGGQSPVIKSGTELVYSPKSSSFMLLPALLMLIVAIMLASLVYYSL</sequence>
<gene>
    <name evidence="3" type="ORF">M408DRAFT_331759</name>
</gene>
<proteinExistence type="predicted"/>
<dbReference type="InterPro" id="IPR019734">
    <property type="entry name" value="TPR_rpt"/>
</dbReference>
<dbReference type="Proteomes" id="UP000054097">
    <property type="component" value="Unassembled WGS sequence"/>
</dbReference>
<dbReference type="AlphaFoldDB" id="A0A0C2X5F3"/>
<evidence type="ECO:0000256" key="1">
    <source>
        <dbReference type="PROSITE-ProRule" id="PRU00339"/>
    </source>
</evidence>
<reference evidence="3 4" key="1">
    <citation type="submission" date="2014-04" db="EMBL/GenBank/DDBJ databases">
        <authorList>
            <consortium name="DOE Joint Genome Institute"/>
            <person name="Kuo A."/>
            <person name="Zuccaro A."/>
            <person name="Kohler A."/>
            <person name="Nagy L.G."/>
            <person name="Floudas D."/>
            <person name="Copeland A."/>
            <person name="Barry K.W."/>
            <person name="Cichocki N."/>
            <person name="Veneault-Fourrey C."/>
            <person name="LaButti K."/>
            <person name="Lindquist E.A."/>
            <person name="Lipzen A."/>
            <person name="Lundell T."/>
            <person name="Morin E."/>
            <person name="Murat C."/>
            <person name="Sun H."/>
            <person name="Tunlid A."/>
            <person name="Henrissat B."/>
            <person name="Grigoriev I.V."/>
            <person name="Hibbett D.S."/>
            <person name="Martin F."/>
            <person name="Nordberg H.P."/>
            <person name="Cantor M.N."/>
            <person name="Hua S.X."/>
        </authorList>
    </citation>
    <scope>NUCLEOTIDE SEQUENCE [LARGE SCALE GENOMIC DNA]</scope>
    <source>
        <strain evidence="3 4">MAFF 305830</strain>
    </source>
</reference>
<dbReference type="STRING" id="933852.A0A0C2X5F3"/>
<organism evidence="3 4">
    <name type="scientific">Serendipita vermifera MAFF 305830</name>
    <dbReference type="NCBI Taxonomy" id="933852"/>
    <lineage>
        <taxon>Eukaryota</taxon>
        <taxon>Fungi</taxon>
        <taxon>Dikarya</taxon>
        <taxon>Basidiomycota</taxon>
        <taxon>Agaricomycotina</taxon>
        <taxon>Agaricomycetes</taxon>
        <taxon>Sebacinales</taxon>
        <taxon>Serendipitaceae</taxon>
        <taxon>Serendipita</taxon>
    </lineage>
</organism>
<dbReference type="Pfam" id="PF13424">
    <property type="entry name" value="TPR_12"/>
    <property type="match status" value="3"/>
</dbReference>
<dbReference type="Gene3D" id="3.40.50.300">
    <property type="entry name" value="P-loop containing nucleotide triphosphate hydrolases"/>
    <property type="match status" value="1"/>
</dbReference>
<dbReference type="InterPro" id="IPR053137">
    <property type="entry name" value="NLR-like"/>
</dbReference>
<keyword evidence="2" id="KW-1133">Transmembrane helix</keyword>
<dbReference type="HOGENOM" id="CLU_000288_125_8_1"/>
<accession>A0A0C2X5F3</accession>
<feature type="repeat" description="TPR" evidence="1">
    <location>
        <begin position="598"/>
        <end position="631"/>
    </location>
</feature>
<dbReference type="InterPro" id="IPR011990">
    <property type="entry name" value="TPR-like_helical_dom_sf"/>
</dbReference>
<keyword evidence="2" id="KW-0812">Transmembrane</keyword>
<keyword evidence="2" id="KW-0472">Membrane</keyword>
<dbReference type="InterPro" id="IPR027417">
    <property type="entry name" value="P-loop_NTPase"/>
</dbReference>
<keyword evidence="1" id="KW-0802">TPR repeat</keyword>
<dbReference type="PROSITE" id="PS50005">
    <property type="entry name" value="TPR"/>
    <property type="match status" value="1"/>
</dbReference>
<dbReference type="PANTHER" id="PTHR46082">
    <property type="entry name" value="ATP/GTP-BINDING PROTEIN-RELATED"/>
    <property type="match status" value="1"/>
</dbReference>
<dbReference type="SUPFAM" id="SSF52540">
    <property type="entry name" value="P-loop containing nucleoside triphosphate hydrolases"/>
    <property type="match status" value="1"/>
</dbReference>
<dbReference type="EMBL" id="KN824323">
    <property type="protein sequence ID" value="KIM24547.1"/>
    <property type="molecule type" value="Genomic_DNA"/>
</dbReference>
<evidence type="ECO:0000313" key="4">
    <source>
        <dbReference type="Proteomes" id="UP000054097"/>
    </source>
</evidence>
<dbReference type="OrthoDB" id="1658288at2759"/>
<dbReference type="SUPFAM" id="SSF48452">
    <property type="entry name" value="TPR-like"/>
    <property type="match status" value="3"/>
</dbReference>
<dbReference type="Gene3D" id="1.25.40.10">
    <property type="entry name" value="Tetratricopeptide repeat domain"/>
    <property type="match status" value="2"/>
</dbReference>
<dbReference type="PANTHER" id="PTHR46082:SF6">
    <property type="entry name" value="AAA+ ATPASE DOMAIN-CONTAINING PROTEIN-RELATED"/>
    <property type="match status" value="1"/>
</dbReference>
<name>A0A0C2X5F3_SERVB</name>
<keyword evidence="4" id="KW-1185">Reference proteome</keyword>
<dbReference type="SMART" id="SM00028">
    <property type="entry name" value="TPR"/>
    <property type="match status" value="4"/>
</dbReference>
<feature type="transmembrane region" description="Helical" evidence="2">
    <location>
        <begin position="719"/>
        <end position="740"/>
    </location>
</feature>
<reference evidence="4" key="2">
    <citation type="submission" date="2015-01" db="EMBL/GenBank/DDBJ databases">
        <title>Evolutionary Origins and Diversification of the Mycorrhizal Mutualists.</title>
        <authorList>
            <consortium name="DOE Joint Genome Institute"/>
            <consortium name="Mycorrhizal Genomics Consortium"/>
            <person name="Kohler A."/>
            <person name="Kuo A."/>
            <person name="Nagy L.G."/>
            <person name="Floudas D."/>
            <person name="Copeland A."/>
            <person name="Barry K.W."/>
            <person name="Cichocki N."/>
            <person name="Veneault-Fourrey C."/>
            <person name="LaButti K."/>
            <person name="Lindquist E.A."/>
            <person name="Lipzen A."/>
            <person name="Lundell T."/>
            <person name="Morin E."/>
            <person name="Murat C."/>
            <person name="Riley R."/>
            <person name="Ohm R."/>
            <person name="Sun H."/>
            <person name="Tunlid A."/>
            <person name="Henrissat B."/>
            <person name="Grigoriev I.V."/>
            <person name="Hibbett D.S."/>
            <person name="Martin F."/>
        </authorList>
    </citation>
    <scope>NUCLEOTIDE SEQUENCE [LARGE SCALE GENOMIC DNA]</scope>
    <source>
        <strain evidence="4">MAFF 305830</strain>
    </source>
</reference>
<evidence type="ECO:0000256" key="2">
    <source>
        <dbReference type="SAM" id="Phobius"/>
    </source>
</evidence>
<protein>
    <submittedName>
        <fullName evidence="3">Uncharacterized protein</fullName>
    </submittedName>
</protein>
<evidence type="ECO:0000313" key="3">
    <source>
        <dbReference type="EMBL" id="KIM24547.1"/>
    </source>
</evidence>